<evidence type="ECO:0000256" key="1">
    <source>
        <dbReference type="SAM" id="SignalP"/>
    </source>
</evidence>
<organism evidence="2 3">
    <name type="scientific">Moraxella bovis</name>
    <dbReference type="NCBI Taxonomy" id="476"/>
    <lineage>
        <taxon>Bacteria</taxon>
        <taxon>Pseudomonadati</taxon>
        <taxon>Pseudomonadota</taxon>
        <taxon>Gammaproteobacteria</taxon>
        <taxon>Moraxellales</taxon>
        <taxon>Moraxellaceae</taxon>
        <taxon>Moraxella</taxon>
    </lineage>
</organism>
<geneLocation type="plasmid" evidence="2 3">
    <name>unnamed1</name>
</geneLocation>
<keyword evidence="2" id="KW-0614">Plasmid</keyword>
<name>A0ABY6MAY7_MORBO</name>
<gene>
    <name evidence="2" type="ORF">LP092_15430</name>
</gene>
<keyword evidence="3" id="KW-1185">Reference proteome</keyword>
<reference evidence="2" key="1">
    <citation type="journal article" date="2022" name="BMC Microbiol.">
        <title>Whole genome sequencing of Moraxella bovis strains from North America reveals two genotypes with different genetic determinants.</title>
        <authorList>
            <person name="Wynn E.L."/>
            <person name="Hille M.M."/>
            <person name="Loy J.D."/>
            <person name="Schuller G."/>
            <person name="Kuhn K.L."/>
            <person name="Dickey A.M."/>
            <person name="Bono J.L."/>
            <person name="Clawson M.L."/>
        </authorList>
    </citation>
    <scope>NUCLEOTIDE SEQUENCE</scope>
    <source>
        <strain evidence="2">SAM102599</strain>
    </source>
</reference>
<sequence>MKKSVFIFSGLAVFSLLATTNVNAKTIDGYYNIAQCSLKEAGLSADGMIDDYPPLSYNLCTKENVKRFDSIAKTKSVNFNRDYIFTEYEVKTSKSSAYVFYIAINPKTKTVFLNPYTFSKEIAPTAKELFNFSKTKNAVCVNNDFADILSGPYIECNPLTKKGFKFDWQ</sequence>
<dbReference type="Proteomes" id="UP001163632">
    <property type="component" value="Plasmid unnamed1"/>
</dbReference>
<dbReference type="EMBL" id="CP087831">
    <property type="protein sequence ID" value="UZA04757.1"/>
    <property type="molecule type" value="Genomic_DNA"/>
</dbReference>
<dbReference type="RefSeq" id="WP_264697323.1">
    <property type="nucleotide sequence ID" value="NZ_CP087831.1"/>
</dbReference>
<accession>A0ABY6MAY7</accession>
<proteinExistence type="predicted"/>
<feature type="signal peptide" evidence="1">
    <location>
        <begin position="1"/>
        <end position="24"/>
    </location>
</feature>
<evidence type="ECO:0000313" key="3">
    <source>
        <dbReference type="Proteomes" id="UP001163632"/>
    </source>
</evidence>
<protein>
    <submittedName>
        <fullName evidence="2">Uncharacterized protein</fullName>
    </submittedName>
</protein>
<feature type="chain" id="PRO_5047115793" evidence="1">
    <location>
        <begin position="25"/>
        <end position="169"/>
    </location>
</feature>
<evidence type="ECO:0000313" key="2">
    <source>
        <dbReference type="EMBL" id="UZA04757.1"/>
    </source>
</evidence>
<keyword evidence="1" id="KW-0732">Signal</keyword>